<proteinExistence type="predicted"/>
<dbReference type="SUPFAM" id="SSF53474">
    <property type="entry name" value="alpha/beta-Hydrolases"/>
    <property type="match status" value="1"/>
</dbReference>
<dbReference type="InterPro" id="IPR029058">
    <property type="entry name" value="AB_hydrolase_fold"/>
</dbReference>
<evidence type="ECO:0000313" key="4">
    <source>
        <dbReference type="Proteomes" id="UP000184206"/>
    </source>
</evidence>
<accession>A0A1M7IWT1</accession>
<feature type="domain" description="AB hydrolase-1" evidence="2">
    <location>
        <begin position="28"/>
        <end position="266"/>
    </location>
</feature>
<dbReference type="RefSeq" id="WP_072710602.1">
    <property type="nucleotide sequence ID" value="NZ_FRCF01000011.1"/>
</dbReference>
<dbReference type="OrthoDB" id="9773293at2"/>
<dbReference type="GO" id="GO:0016787">
    <property type="term" value="F:hydrolase activity"/>
    <property type="evidence" value="ECO:0007669"/>
    <property type="project" value="UniProtKB-KW"/>
</dbReference>
<dbReference type="Pfam" id="PF00561">
    <property type="entry name" value="Abhydrolase_1"/>
    <property type="match status" value="1"/>
</dbReference>
<dbReference type="STRING" id="1123231.SAMN02745189_02183"/>
<evidence type="ECO:0000256" key="1">
    <source>
        <dbReference type="ARBA" id="ARBA00022801"/>
    </source>
</evidence>
<name>A0A1M7IWT1_9BACL</name>
<dbReference type="AlphaFoldDB" id="A0A1M7IWT1"/>
<gene>
    <name evidence="3" type="ORF">SAMN02745189_02183</name>
</gene>
<keyword evidence="4" id="KW-1185">Reference proteome</keyword>
<dbReference type="EMBL" id="FRCF01000011">
    <property type="protein sequence ID" value="SHM45148.1"/>
    <property type="molecule type" value="Genomic_DNA"/>
</dbReference>
<dbReference type="InterPro" id="IPR000073">
    <property type="entry name" value="AB_hydrolase_1"/>
</dbReference>
<protein>
    <submittedName>
        <fullName evidence="3">Pimeloyl-ACP methyl ester carboxylesterase</fullName>
    </submittedName>
</protein>
<evidence type="ECO:0000313" key="3">
    <source>
        <dbReference type="EMBL" id="SHM45148.1"/>
    </source>
</evidence>
<evidence type="ECO:0000259" key="2">
    <source>
        <dbReference type="Pfam" id="PF00561"/>
    </source>
</evidence>
<reference evidence="3 4" key="1">
    <citation type="submission" date="2016-11" db="EMBL/GenBank/DDBJ databases">
        <authorList>
            <person name="Jaros S."/>
            <person name="Januszkiewicz K."/>
            <person name="Wedrychowicz H."/>
        </authorList>
    </citation>
    <scope>NUCLEOTIDE SEQUENCE [LARGE SCALE GENOMIC DNA]</scope>
    <source>
        <strain evidence="3 4">DSM 16010</strain>
    </source>
</reference>
<dbReference type="Gene3D" id="3.40.50.1820">
    <property type="entry name" value="alpha/beta hydrolase"/>
    <property type="match status" value="1"/>
</dbReference>
<dbReference type="PANTHER" id="PTHR43329">
    <property type="entry name" value="EPOXIDE HYDROLASE"/>
    <property type="match status" value="1"/>
</dbReference>
<organism evidence="3 4">
    <name type="scientific">Lacicoccus alkaliphilus DSM 16010</name>
    <dbReference type="NCBI Taxonomy" id="1123231"/>
    <lineage>
        <taxon>Bacteria</taxon>
        <taxon>Bacillati</taxon>
        <taxon>Bacillota</taxon>
        <taxon>Bacilli</taxon>
        <taxon>Bacillales</taxon>
        <taxon>Salinicoccaceae</taxon>
        <taxon>Lacicoccus</taxon>
    </lineage>
</organism>
<dbReference type="Proteomes" id="UP000184206">
    <property type="component" value="Unassembled WGS sequence"/>
</dbReference>
<keyword evidence="1" id="KW-0378">Hydrolase</keyword>
<dbReference type="PRINTS" id="PR00111">
    <property type="entry name" value="ABHYDROLASE"/>
</dbReference>
<dbReference type="InterPro" id="IPR000639">
    <property type="entry name" value="Epox_hydrolase-like"/>
</dbReference>
<dbReference type="PRINTS" id="PR00412">
    <property type="entry name" value="EPOXHYDRLASE"/>
</dbReference>
<sequence length="284" mass="32069">MSGYESKYIDLEDVTLHMKVAGDAAGEPVILLHGFPEFWYGWRHQIDALAGEGYRVIVPDQRGYNKSSKPDGTGAYHIDKLRDDILGIMDHFGMDQANIAGHDWGGAVGWHLASTRPRRVKKFIAVNIPHPAVMPEAVKKYPKQIFKSLYIGFFQIPGVPEKVLSTGNYRNMARALTASGRKNTFSEEDLDRYKASWSEEGALTGMLNWYRAAPKSISALRKDVPVPTQIIWGTGDQFLSKELAEESFKLLASGDIAWIEAATHWVMHERPEIVNRHMLRFLKK</sequence>